<feature type="transmembrane region" description="Helical" evidence="1">
    <location>
        <begin position="108"/>
        <end position="126"/>
    </location>
</feature>
<gene>
    <name evidence="2" type="ORF">L596_021792</name>
</gene>
<protein>
    <recommendedName>
        <fullName evidence="4">7TM GPCR serpentine receptor class x (Srx) domain-containing protein</fullName>
    </recommendedName>
</protein>
<accession>A0A4U5MJW2</accession>
<evidence type="ECO:0000256" key="1">
    <source>
        <dbReference type="SAM" id="Phobius"/>
    </source>
</evidence>
<reference evidence="2 3" key="1">
    <citation type="journal article" date="2015" name="Genome Biol.">
        <title>Comparative genomics of Steinernema reveals deeply conserved gene regulatory networks.</title>
        <authorList>
            <person name="Dillman A.R."/>
            <person name="Macchietto M."/>
            <person name="Porter C.F."/>
            <person name="Rogers A."/>
            <person name="Williams B."/>
            <person name="Antoshechkin I."/>
            <person name="Lee M.M."/>
            <person name="Goodwin Z."/>
            <person name="Lu X."/>
            <person name="Lewis E.E."/>
            <person name="Goodrich-Blair H."/>
            <person name="Stock S.P."/>
            <person name="Adams B.J."/>
            <person name="Sternberg P.W."/>
            <person name="Mortazavi A."/>
        </authorList>
    </citation>
    <scope>NUCLEOTIDE SEQUENCE [LARGE SCALE GENOMIC DNA]</scope>
    <source>
        <strain evidence="2 3">ALL</strain>
    </source>
</reference>
<keyword evidence="1" id="KW-0472">Membrane</keyword>
<dbReference type="Proteomes" id="UP000298663">
    <property type="component" value="Unassembled WGS sequence"/>
</dbReference>
<sequence length="145" mass="17097">MPNFGYYYYHLYLWSYVYRPGALAISVIESYYDPIFMGIIFLIYMLVLAFMVKMRESASGLSKSELRIFCVAVVSFLYESFFTCWSFWVPPLLPDQDMLMDISSNFFWILDCGLFALVMLVFNRNLRKKMLQLTRTSTVVVITQN</sequence>
<evidence type="ECO:0008006" key="4">
    <source>
        <dbReference type="Google" id="ProtNLM"/>
    </source>
</evidence>
<proteinExistence type="predicted"/>
<evidence type="ECO:0000313" key="3">
    <source>
        <dbReference type="Proteomes" id="UP000298663"/>
    </source>
</evidence>
<dbReference type="AlphaFoldDB" id="A0A4U5MJW2"/>
<comment type="caution">
    <text evidence="2">The sequence shown here is derived from an EMBL/GenBank/DDBJ whole genome shotgun (WGS) entry which is preliminary data.</text>
</comment>
<keyword evidence="1" id="KW-0812">Transmembrane</keyword>
<feature type="transmembrane region" description="Helical" evidence="1">
    <location>
        <begin position="66"/>
        <end position="88"/>
    </location>
</feature>
<keyword evidence="3" id="KW-1185">Reference proteome</keyword>
<keyword evidence="1" id="KW-1133">Transmembrane helix</keyword>
<feature type="transmembrane region" description="Helical" evidence="1">
    <location>
        <begin position="34"/>
        <end position="54"/>
    </location>
</feature>
<evidence type="ECO:0000313" key="2">
    <source>
        <dbReference type="EMBL" id="TKR69661.1"/>
    </source>
</evidence>
<reference evidence="2 3" key="2">
    <citation type="journal article" date="2019" name="G3 (Bethesda)">
        <title>Hybrid Assembly of the Genome of the Entomopathogenic Nematode Steinernema carpocapsae Identifies the X-Chromosome.</title>
        <authorList>
            <person name="Serra L."/>
            <person name="Macchietto M."/>
            <person name="Macias-Munoz A."/>
            <person name="McGill C.J."/>
            <person name="Rodriguez I.M."/>
            <person name="Rodriguez B."/>
            <person name="Murad R."/>
            <person name="Mortazavi A."/>
        </authorList>
    </citation>
    <scope>NUCLEOTIDE SEQUENCE [LARGE SCALE GENOMIC DNA]</scope>
    <source>
        <strain evidence="2 3">ALL</strain>
    </source>
</reference>
<organism evidence="2 3">
    <name type="scientific">Steinernema carpocapsae</name>
    <name type="common">Entomopathogenic nematode</name>
    <dbReference type="NCBI Taxonomy" id="34508"/>
    <lineage>
        <taxon>Eukaryota</taxon>
        <taxon>Metazoa</taxon>
        <taxon>Ecdysozoa</taxon>
        <taxon>Nematoda</taxon>
        <taxon>Chromadorea</taxon>
        <taxon>Rhabditida</taxon>
        <taxon>Tylenchina</taxon>
        <taxon>Panagrolaimomorpha</taxon>
        <taxon>Strongyloidoidea</taxon>
        <taxon>Steinernematidae</taxon>
        <taxon>Steinernema</taxon>
    </lineage>
</organism>
<name>A0A4U5MJW2_STECR</name>
<dbReference type="EMBL" id="AZBU02000007">
    <property type="protein sequence ID" value="TKR69661.1"/>
    <property type="molecule type" value="Genomic_DNA"/>
</dbReference>